<evidence type="ECO:0000313" key="2">
    <source>
        <dbReference type="Proteomes" id="UP001596023"/>
    </source>
</evidence>
<organism evidence="1 2">
    <name type="scientific">Dysgonomonas termitidis</name>
    <dbReference type="NCBI Taxonomy" id="1516126"/>
    <lineage>
        <taxon>Bacteria</taxon>
        <taxon>Pseudomonadati</taxon>
        <taxon>Bacteroidota</taxon>
        <taxon>Bacteroidia</taxon>
        <taxon>Bacteroidales</taxon>
        <taxon>Dysgonomonadaceae</taxon>
        <taxon>Dysgonomonas</taxon>
    </lineage>
</organism>
<accession>A0ABV9KUM8</accession>
<evidence type="ECO:0000313" key="1">
    <source>
        <dbReference type="EMBL" id="MFC4673326.1"/>
    </source>
</evidence>
<sequence>MEKEYHMLKSKEDVISEKMKSLIERAIKENNGRITFTKEDDDDDYPLTTILSGRKDIYFISITDVYLDNGGLIYADGIDDDTGCRKIEFKIDPDQYSDILYFIAYVLGWTGNRQESQNMKDAINSNIMEMACNLAEKEMVDGYGKLPEYFANSNGEYTDFYQDVFNPLYDKYYNRIADLADFKLRYL</sequence>
<gene>
    <name evidence="1" type="ORF">ACFO6W_06450</name>
</gene>
<reference evidence="2" key="1">
    <citation type="journal article" date="2019" name="Int. J. Syst. Evol. Microbiol.">
        <title>The Global Catalogue of Microorganisms (GCM) 10K type strain sequencing project: providing services to taxonomists for standard genome sequencing and annotation.</title>
        <authorList>
            <consortium name="The Broad Institute Genomics Platform"/>
            <consortium name="The Broad Institute Genome Sequencing Center for Infectious Disease"/>
            <person name="Wu L."/>
            <person name="Ma J."/>
        </authorList>
    </citation>
    <scope>NUCLEOTIDE SEQUENCE [LARGE SCALE GENOMIC DNA]</scope>
    <source>
        <strain evidence="2">CCUG 66188</strain>
    </source>
</reference>
<dbReference type="Proteomes" id="UP001596023">
    <property type="component" value="Unassembled WGS sequence"/>
</dbReference>
<comment type="caution">
    <text evidence="1">The sequence shown here is derived from an EMBL/GenBank/DDBJ whole genome shotgun (WGS) entry which is preliminary data.</text>
</comment>
<dbReference type="RefSeq" id="WP_379994577.1">
    <property type="nucleotide sequence ID" value="NZ_JBHSGN010000052.1"/>
</dbReference>
<keyword evidence="2" id="KW-1185">Reference proteome</keyword>
<protein>
    <submittedName>
        <fullName evidence="1">Uncharacterized protein</fullName>
    </submittedName>
</protein>
<proteinExistence type="predicted"/>
<dbReference type="EMBL" id="JBHSGN010000052">
    <property type="protein sequence ID" value="MFC4673326.1"/>
    <property type="molecule type" value="Genomic_DNA"/>
</dbReference>
<name>A0ABV9KUM8_9BACT</name>